<proteinExistence type="predicted"/>
<name>A0A813LUD9_POLGL</name>
<accession>A0A813LUD9</accession>
<dbReference type="EMBL" id="CAJNNW010036956">
    <property type="protein sequence ID" value="CAE8738514.1"/>
    <property type="molecule type" value="Genomic_DNA"/>
</dbReference>
<reference evidence="1" key="1">
    <citation type="submission" date="2021-02" db="EMBL/GenBank/DDBJ databases">
        <authorList>
            <person name="Dougan E. K."/>
            <person name="Rhodes N."/>
            <person name="Thang M."/>
            <person name="Chan C."/>
        </authorList>
    </citation>
    <scope>NUCLEOTIDE SEQUENCE</scope>
</reference>
<gene>
    <name evidence="1" type="ORF">PGLA2088_LOCUS49228</name>
</gene>
<evidence type="ECO:0000313" key="2">
    <source>
        <dbReference type="Proteomes" id="UP000626109"/>
    </source>
</evidence>
<dbReference type="Proteomes" id="UP000626109">
    <property type="component" value="Unassembled WGS sequence"/>
</dbReference>
<evidence type="ECO:0000313" key="1">
    <source>
        <dbReference type="EMBL" id="CAE8738514.1"/>
    </source>
</evidence>
<organism evidence="1 2">
    <name type="scientific">Polarella glacialis</name>
    <name type="common">Dinoflagellate</name>
    <dbReference type="NCBI Taxonomy" id="89957"/>
    <lineage>
        <taxon>Eukaryota</taxon>
        <taxon>Sar</taxon>
        <taxon>Alveolata</taxon>
        <taxon>Dinophyceae</taxon>
        <taxon>Suessiales</taxon>
        <taxon>Suessiaceae</taxon>
        <taxon>Polarella</taxon>
    </lineage>
</organism>
<protein>
    <submittedName>
        <fullName evidence="1">Uncharacterized protein</fullName>
    </submittedName>
</protein>
<sequence>MLGMFFLGHVSGAEISDVRSSAVMECRSGHEQEPNWKDKFAIHGASSRRVSVSNTRLTSPASSPRATPFPGRATVELPSVLLRIPALRHREEPLQLDGEGAGDFALASVSVRSITSCRAFVNFGVGGATVTTGHVFGGHRLCESCAPVLLGPPLVQQQQQQPTKHGMLEPISRFRTAPGPIESQPVLRCTCLLSAGFAIFHVDSLGHFVPSGMCRRAVTSGRLLLLTFQKCSDLLCGAHEQLANDFVRPCFGNSGLVGNGLPALVQAQLRFRRCAARKMSSSPMSCRPACCAPAHLAHLAQLVGSQVPESDHLRLSPGKGLGCKLWRLQVRSDMPALSEATPPIASCRCTGEFCRYLRCFSEGSPPGGAPLPQMAGKKAVDCWRPRALRSSTVAEPLLGPVPARRTAELLRGSALQKPACCSAAVPVPLPAFLQHSSSALARTSHVAACQNRLRWADAACLFHACTVRHGWSLPHSSGGASLRVSPLQVSSDTDIASSSIRSSQAKAPMVHSLMSSTLDCLTRDSLREVSVSIQWQHAVAEPRRQGSGLVGHVLWAAFQAREAQLFQQ</sequence>
<comment type="caution">
    <text evidence="1">The sequence shown here is derived from an EMBL/GenBank/DDBJ whole genome shotgun (WGS) entry which is preliminary data.</text>
</comment>
<dbReference type="AlphaFoldDB" id="A0A813LUD9"/>